<keyword evidence="2" id="KW-0732">Signal</keyword>
<dbReference type="RefSeq" id="WP_089319380.1">
    <property type="nucleotide sequence ID" value="NZ_FZOQ01000009.1"/>
</dbReference>
<evidence type="ECO:0000256" key="1">
    <source>
        <dbReference type="ARBA" id="ARBA00023284"/>
    </source>
</evidence>
<dbReference type="InterPro" id="IPR012336">
    <property type="entry name" value="Thioredoxin-like_fold"/>
</dbReference>
<feature type="signal peptide" evidence="2">
    <location>
        <begin position="1"/>
        <end position="23"/>
    </location>
</feature>
<organism evidence="4 5">
    <name type="scientific">Pontibacter ummariensis</name>
    <dbReference type="NCBI Taxonomy" id="1610492"/>
    <lineage>
        <taxon>Bacteria</taxon>
        <taxon>Pseudomonadati</taxon>
        <taxon>Bacteroidota</taxon>
        <taxon>Cytophagia</taxon>
        <taxon>Cytophagales</taxon>
        <taxon>Hymenobacteraceae</taxon>
        <taxon>Pontibacter</taxon>
    </lineage>
</organism>
<evidence type="ECO:0000259" key="3">
    <source>
        <dbReference type="Pfam" id="PF13098"/>
    </source>
</evidence>
<dbReference type="EMBL" id="FZOQ01000009">
    <property type="protein sequence ID" value="SNS60678.1"/>
    <property type="molecule type" value="Genomic_DNA"/>
</dbReference>
<reference evidence="5" key="1">
    <citation type="submission" date="2017-06" db="EMBL/GenBank/DDBJ databases">
        <authorList>
            <person name="Varghese N."/>
            <person name="Submissions S."/>
        </authorList>
    </citation>
    <scope>NUCLEOTIDE SEQUENCE [LARGE SCALE GENOMIC DNA]</scope>
    <source>
        <strain evidence="5">NKM1</strain>
    </source>
</reference>
<gene>
    <name evidence="4" type="ORF">SAMN06296052_109133</name>
</gene>
<name>A0A239FVW8_9BACT</name>
<dbReference type="GO" id="GO:0015035">
    <property type="term" value="F:protein-disulfide reductase activity"/>
    <property type="evidence" value="ECO:0007669"/>
    <property type="project" value="TreeGrafter"/>
</dbReference>
<evidence type="ECO:0000256" key="2">
    <source>
        <dbReference type="SAM" id="SignalP"/>
    </source>
</evidence>
<sequence>MRRNLIASLLLLSLPALSSFAPAATEGTCPTGPVTQAALAEKPESPVATTIQWLSIEEAAEKMKQEPRKLVIDVYTDWCGWCKKMDKETFTDPKVVALVNEHYYAVKLDAEGKKPITLNGHTFEFKPEYKAHELAVALLNGQMSFPTTVYLDEKMNMLTPVPGYLDAAKFSQVLRYFGENHHKAMSWQEFEQKK</sequence>
<keyword evidence="5" id="KW-1185">Reference proteome</keyword>
<proteinExistence type="predicted"/>
<protein>
    <submittedName>
        <fullName evidence="4">Thioredoxin-related protein</fullName>
    </submittedName>
</protein>
<dbReference type="GO" id="GO:0045454">
    <property type="term" value="P:cell redox homeostasis"/>
    <property type="evidence" value="ECO:0007669"/>
    <property type="project" value="TreeGrafter"/>
</dbReference>
<evidence type="ECO:0000313" key="4">
    <source>
        <dbReference type="EMBL" id="SNS60678.1"/>
    </source>
</evidence>
<feature type="domain" description="Thioredoxin-like fold" evidence="3">
    <location>
        <begin position="64"/>
        <end position="174"/>
    </location>
</feature>
<feature type="chain" id="PRO_5012059835" evidence="2">
    <location>
        <begin position="24"/>
        <end position="194"/>
    </location>
</feature>
<evidence type="ECO:0000313" key="5">
    <source>
        <dbReference type="Proteomes" id="UP000198432"/>
    </source>
</evidence>
<dbReference type="PANTHER" id="PTHR32234">
    <property type="entry name" value="THIOL:DISULFIDE INTERCHANGE PROTEIN DSBD"/>
    <property type="match status" value="1"/>
</dbReference>
<keyword evidence="1" id="KW-0676">Redox-active center</keyword>
<dbReference type="PANTHER" id="PTHR32234:SF0">
    <property type="entry name" value="THIOL:DISULFIDE INTERCHANGE PROTEIN DSBD"/>
    <property type="match status" value="1"/>
</dbReference>
<accession>A0A239FVW8</accession>
<dbReference type="InterPro" id="IPR017937">
    <property type="entry name" value="Thioredoxin_CS"/>
</dbReference>
<dbReference type="SUPFAM" id="SSF52833">
    <property type="entry name" value="Thioredoxin-like"/>
    <property type="match status" value="1"/>
</dbReference>
<dbReference type="AlphaFoldDB" id="A0A239FVW8"/>
<dbReference type="OrthoDB" id="9811036at2"/>
<dbReference type="Pfam" id="PF13098">
    <property type="entry name" value="Thioredoxin_2"/>
    <property type="match status" value="1"/>
</dbReference>
<dbReference type="InterPro" id="IPR036249">
    <property type="entry name" value="Thioredoxin-like_sf"/>
</dbReference>
<dbReference type="Proteomes" id="UP000198432">
    <property type="component" value="Unassembled WGS sequence"/>
</dbReference>
<dbReference type="PROSITE" id="PS00194">
    <property type="entry name" value="THIOREDOXIN_1"/>
    <property type="match status" value="1"/>
</dbReference>
<dbReference type="Gene3D" id="3.40.30.10">
    <property type="entry name" value="Glutaredoxin"/>
    <property type="match status" value="1"/>
</dbReference>